<evidence type="ECO:0000313" key="3">
    <source>
        <dbReference type="Proteomes" id="UP000051530"/>
    </source>
</evidence>
<reference evidence="2 3" key="1">
    <citation type="submission" date="2015-07" db="EMBL/GenBank/DDBJ databases">
        <title>The genome of Pseudoloma neurophilia, a relevant intracellular parasite of the zebrafish.</title>
        <authorList>
            <person name="Ndikumana S."/>
            <person name="Pelin A."/>
            <person name="Sanders J."/>
            <person name="Corradi N."/>
        </authorList>
    </citation>
    <scope>NUCLEOTIDE SEQUENCE [LARGE SCALE GENOMIC DNA]</scope>
    <source>
        <strain evidence="2 3">MK1</strain>
    </source>
</reference>
<feature type="coiled-coil region" evidence="1">
    <location>
        <begin position="448"/>
        <end position="481"/>
    </location>
</feature>
<comment type="caution">
    <text evidence="2">The sequence shown here is derived from an EMBL/GenBank/DDBJ whole genome shotgun (WGS) entry which is preliminary data.</text>
</comment>
<dbReference type="Gene3D" id="1.20.58.1520">
    <property type="match status" value="1"/>
</dbReference>
<dbReference type="OrthoDB" id="642895at2759"/>
<gene>
    <name evidence="2" type="ORF">M153_1000170519</name>
</gene>
<sequence>MTDLETIKENSLVLSDLLYQIVVPKRFYTEENKFLNELNQDFLNLIGKVKQQIENTQIENLKLKKNIQHKDKAIKRGLDIAINENSEADDKKRNEHAYKVSKTVEYFESMLNKINIEPKPFKNLILEQLQIKQTICQMNKIETAIKYEKKYLIDSIEKNHVYLFGNFSNCELVNCSCRLDSHILDHEKQGLHIENNQKLTFKEMKRQAFDQSIENIAKEENLHLSAFDFSVDGSSINEDIESDEIRRVDNFQDLHQTTKLFELSLPKLEQIAQNLNQKKKKSILIKRKMLHFLKKERRPEDTADLNFFELSQKVALVKKHQHKIKIYRSKLNRKIVNLCKILDIAHQIDNSGSVIISEQSIEPFFKQNVVNFSSVNNCNTFSQFLLDILSIEQLKLLKDHLKTTFQSKFDVIFNNIDKELREITEIFGLDLPKLKKNMDSMILMKKIIRDLRERKDSHKEIISLIEQRIAIKQEIETFENEAKNPQRLKGSSLRLLEEEKFRKRKNYTLLVTEKELIDKLQKYAEQWDEPFLYNGKAFEDLLNEEIEGRILSRSIYVPKKI</sequence>
<keyword evidence="1" id="KW-0175">Coiled coil</keyword>
<dbReference type="Pfam" id="PF03999">
    <property type="entry name" value="MAP65_ASE1"/>
    <property type="match status" value="1"/>
</dbReference>
<dbReference type="VEuPathDB" id="MicrosporidiaDB:M153_1000170519"/>
<dbReference type="Proteomes" id="UP000051530">
    <property type="component" value="Unassembled WGS sequence"/>
</dbReference>
<protein>
    <submittedName>
        <fullName evidence="2">Microtubule-associated protein essential for anaphase spindle elongation</fullName>
    </submittedName>
</protein>
<keyword evidence="3" id="KW-1185">Reference proteome</keyword>
<accession>A0A0R0M1Z3</accession>
<proteinExistence type="predicted"/>
<dbReference type="EMBL" id="LGUB01000001">
    <property type="protein sequence ID" value="KRH95352.1"/>
    <property type="molecule type" value="Genomic_DNA"/>
</dbReference>
<evidence type="ECO:0000256" key="1">
    <source>
        <dbReference type="SAM" id="Coils"/>
    </source>
</evidence>
<dbReference type="AlphaFoldDB" id="A0A0R0M1Z3"/>
<organism evidence="2 3">
    <name type="scientific">Pseudoloma neurophilia</name>
    <dbReference type="NCBI Taxonomy" id="146866"/>
    <lineage>
        <taxon>Eukaryota</taxon>
        <taxon>Fungi</taxon>
        <taxon>Fungi incertae sedis</taxon>
        <taxon>Microsporidia</taxon>
        <taxon>Pseudoloma</taxon>
    </lineage>
</organism>
<evidence type="ECO:0000313" key="2">
    <source>
        <dbReference type="EMBL" id="KRH95352.1"/>
    </source>
</evidence>
<name>A0A0R0M1Z3_9MICR</name>